<proteinExistence type="predicted"/>
<gene>
    <name evidence="1" type="ORF">KTT_31680</name>
</gene>
<reference evidence="2" key="1">
    <citation type="submission" date="2018-12" db="EMBL/GenBank/DDBJ databases">
        <title>Tengunoibacter tsumagoiensis gen. nov., sp. nov., Dictyobacter kobayashii sp. nov., D. alpinus sp. nov., and D. joshuensis sp. nov. and description of Dictyobacteraceae fam. nov. within the order Ktedonobacterales isolated from Tengu-no-mugimeshi.</title>
        <authorList>
            <person name="Wang C.M."/>
            <person name="Zheng Y."/>
            <person name="Sakai Y."/>
            <person name="Toyoda A."/>
            <person name="Minakuchi Y."/>
            <person name="Abe K."/>
            <person name="Yokota A."/>
            <person name="Yabe S."/>
        </authorList>
    </citation>
    <scope>NUCLEOTIDE SEQUENCE [LARGE SCALE GENOMIC DNA]</scope>
    <source>
        <strain evidence="2">Uno3</strain>
    </source>
</reference>
<sequence length="96" mass="10136">MLDLLEFTYGRYNGGQTAPIGSYLNPRTFCIFQQSTDGILPLDGTFVRVDPSGSQTFTAIASNLNTLLNTTYTAASFHACSGGDATVSPGTMSNDA</sequence>
<keyword evidence="2" id="KW-1185">Reference proteome</keyword>
<comment type="caution">
    <text evidence="1">The sequence shown here is derived from an EMBL/GenBank/DDBJ whole genome shotgun (WGS) entry which is preliminary data.</text>
</comment>
<name>A0A402A2M8_9CHLR</name>
<accession>A0A402A2M8</accession>
<protein>
    <submittedName>
        <fullName evidence="1">Uncharacterized protein</fullName>
    </submittedName>
</protein>
<evidence type="ECO:0000313" key="1">
    <source>
        <dbReference type="EMBL" id="GCE13309.1"/>
    </source>
</evidence>
<dbReference type="EMBL" id="BIFR01000001">
    <property type="protein sequence ID" value="GCE13309.1"/>
    <property type="molecule type" value="Genomic_DNA"/>
</dbReference>
<dbReference type="OrthoDB" id="162746at2"/>
<dbReference type="RefSeq" id="WP_126580849.1">
    <property type="nucleotide sequence ID" value="NZ_BIFR01000001.1"/>
</dbReference>
<evidence type="ECO:0000313" key="2">
    <source>
        <dbReference type="Proteomes" id="UP000287352"/>
    </source>
</evidence>
<organism evidence="1 2">
    <name type="scientific">Tengunoibacter tsumagoiensis</name>
    <dbReference type="NCBI Taxonomy" id="2014871"/>
    <lineage>
        <taxon>Bacteria</taxon>
        <taxon>Bacillati</taxon>
        <taxon>Chloroflexota</taxon>
        <taxon>Ktedonobacteria</taxon>
        <taxon>Ktedonobacterales</taxon>
        <taxon>Dictyobacteraceae</taxon>
        <taxon>Tengunoibacter</taxon>
    </lineage>
</organism>
<dbReference type="AlphaFoldDB" id="A0A402A2M8"/>
<dbReference type="Proteomes" id="UP000287352">
    <property type="component" value="Unassembled WGS sequence"/>
</dbReference>